<organism evidence="3 4">
    <name type="scientific">Chitinophaga pollutisoli</name>
    <dbReference type="NCBI Taxonomy" id="3133966"/>
    <lineage>
        <taxon>Bacteria</taxon>
        <taxon>Pseudomonadati</taxon>
        <taxon>Bacteroidota</taxon>
        <taxon>Chitinophagia</taxon>
        <taxon>Chitinophagales</taxon>
        <taxon>Chitinophagaceae</taxon>
        <taxon>Chitinophaga</taxon>
    </lineage>
</organism>
<feature type="chain" id="PRO_5046960865" evidence="1">
    <location>
        <begin position="18"/>
        <end position="446"/>
    </location>
</feature>
<evidence type="ECO:0000313" key="3">
    <source>
        <dbReference type="EMBL" id="WZN41900.1"/>
    </source>
</evidence>
<protein>
    <submittedName>
        <fullName evidence="3">Heparin lyase I family protein</fullName>
    </submittedName>
</protein>
<dbReference type="GO" id="GO:0016829">
    <property type="term" value="F:lyase activity"/>
    <property type="evidence" value="ECO:0007669"/>
    <property type="project" value="UniProtKB-KW"/>
</dbReference>
<sequence>MKSISFILFAAMTLMMATPGSSCRKPGRHLPDSLRCQPCSSPFTKIPLKAKQLSTTAAEDPGNVLAHLIDGQFSTRWSGLGDPQSIVIRLDSVTEIGEVKIAFHTSGHDARTSSFEVAVSRDSAHWATVVPVRNSEPGVTVFQSFPFDRTCARYIRITGHGNSVSDWNSYTELEVWGCVPDIVELHCNYETGDWTQWTNGLICRSVDTQFVAVTDTVREGRYAGRFMVRPGDKFRKRDSTLTSGERVEATLWNYARETENDDYYYGWSTLFPTDWTEPQRYGIIMQWHSHFDVPPPLAFDARANILRVNYNTGDCTNYWPPEHEDFDTILHNLNKGKWNDFIVHVKFKPDNTGIVEVWHRVEGHAAFNKIYSRPNMATLQWTSNIRRVELEYAIPYTRNGVNGWTSGLYVQHGLYRGDGGTNTNVLYHDNWSRGRSYNAVRNTFSQ</sequence>
<dbReference type="Proteomes" id="UP001485459">
    <property type="component" value="Chromosome"/>
</dbReference>
<dbReference type="InterPro" id="IPR008979">
    <property type="entry name" value="Galactose-bd-like_sf"/>
</dbReference>
<gene>
    <name evidence="3" type="ORF">WJU16_02470</name>
</gene>
<accession>A0ABZ2YRL4</accession>
<feature type="signal peptide" evidence="1">
    <location>
        <begin position="1"/>
        <end position="17"/>
    </location>
</feature>
<evidence type="ECO:0000313" key="4">
    <source>
        <dbReference type="Proteomes" id="UP001485459"/>
    </source>
</evidence>
<dbReference type="RefSeq" id="WP_341836743.1">
    <property type="nucleotide sequence ID" value="NZ_CP149822.1"/>
</dbReference>
<reference evidence="4" key="1">
    <citation type="submission" date="2024-03" db="EMBL/GenBank/DDBJ databases">
        <title>Chitinophaga horti sp. nov., isolated from garden soil.</title>
        <authorList>
            <person name="Lee D.S."/>
            <person name="Han D.M."/>
            <person name="Baek J.H."/>
            <person name="Choi D.G."/>
            <person name="Jeon J.H."/>
            <person name="Jeon C.O."/>
        </authorList>
    </citation>
    <scope>NUCLEOTIDE SEQUENCE [LARGE SCALE GENOMIC DNA]</scope>
    <source>
        <strain evidence="4">GPA1</strain>
    </source>
</reference>
<dbReference type="InterPro" id="IPR000421">
    <property type="entry name" value="FA58C"/>
</dbReference>
<dbReference type="SUPFAM" id="SSF49785">
    <property type="entry name" value="Galactose-binding domain-like"/>
    <property type="match status" value="1"/>
</dbReference>
<dbReference type="EMBL" id="CP149822">
    <property type="protein sequence ID" value="WZN41900.1"/>
    <property type="molecule type" value="Genomic_DNA"/>
</dbReference>
<keyword evidence="4" id="KW-1185">Reference proteome</keyword>
<evidence type="ECO:0000259" key="2">
    <source>
        <dbReference type="PROSITE" id="PS50022"/>
    </source>
</evidence>
<feature type="domain" description="F5/8 type C" evidence="2">
    <location>
        <begin position="39"/>
        <end position="178"/>
    </location>
</feature>
<dbReference type="Gene3D" id="2.60.120.260">
    <property type="entry name" value="Galactose-binding domain-like"/>
    <property type="match status" value="1"/>
</dbReference>
<evidence type="ECO:0000256" key="1">
    <source>
        <dbReference type="SAM" id="SignalP"/>
    </source>
</evidence>
<dbReference type="Pfam" id="PF00754">
    <property type="entry name" value="F5_F8_type_C"/>
    <property type="match status" value="1"/>
</dbReference>
<name>A0ABZ2YRL4_9BACT</name>
<keyword evidence="3" id="KW-0456">Lyase</keyword>
<dbReference type="Pfam" id="PF14099">
    <property type="entry name" value="Polysacc_lyase"/>
    <property type="match status" value="1"/>
</dbReference>
<dbReference type="InterPro" id="IPR025975">
    <property type="entry name" value="Polysacc_lyase"/>
</dbReference>
<dbReference type="Gene3D" id="2.60.120.200">
    <property type="match status" value="1"/>
</dbReference>
<dbReference type="PROSITE" id="PS50022">
    <property type="entry name" value="FA58C_3"/>
    <property type="match status" value="1"/>
</dbReference>
<keyword evidence="1" id="KW-0732">Signal</keyword>
<proteinExistence type="predicted"/>